<dbReference type="HOGENOM" id="CLU_2343625_0_0_10"/>
<dbReference type="STRING" id="714943.Mucpa_5903"/>
<name>H1Y9G3_9SPHI</name>
<dbReference type="AlphaFoldDB" id="H1Y9G3"/>
<dbReference type="EMBL" id="CM001403">
    <property type="protein sequence ID" value="EHQ29968.1"/>
    <property type="molecule type" value="Genomic_DNA"/>
</dbReference>
<evidence type="ECO:0000313" key="2">
    <source>
        <dbReference type="Proteomes" id="UP000002774"/>
    </source>
</evidence>
<sequence length="97" mass="11044">MEAADPLFALKNLIDAQQQVITSWEQVFGSVESTIINLVKKNLELKLRLIRQINPDASLPVDVYRQMDAVRAKYTSGSISPLEYFVYIDTLLTELEL</sequence>
<dbReference type="RefSeq" id="WP_008511474.1">
    <property type="nucleotide sequence ID" value="NZ_CM001403.1"/>
</dbReference>
<organism evidence="1 2">
    <name type="scientific">Mucilaginibacter paludis DSM 18603</name>
    <dbReference type="NCBI Taxonomy" id="714943"/>
    <lineage>
        <taxon>Bacteria</taxon>
        <taxon>Pseudomonadati</taxon>
        <taxon>Bacteroidota</taxon>
        <taxon>Sphingobacteriia</taxon>
        <taxon>Sphingobacteriales</taxon>
        <taxon>Sphingobacteriaceae</taxon>
        <taxon>Mucilaginibacter</taxon>
    </lineage>
</organism>
<proteinExistence type="predicted"/>
<evidence type="ECO:0000313" key="1">
    <source>
        <dbReference type="EMBL" id="EHQ29968.1"/>
    </source>
</evidence>
<reference evidence="1" key="1">
    <citation type="submission" date="2011-09" db="EMBL/GenBank/DDBJ databases">
        <title>The permanent draft genome of Mucilaginibacter paludis DSM 18603.</title>
        <authorList>
            <consortium name="US DOE Joint Genome Institute (JGI-PGF)"/>
            <person name="Lucas S."/>
            <person name="Han J."/>
            <person name="Lapidus A."/>
            <person name="Bruce D."/>
            <person name="Goodwin L."/>
            <person name="Pitluck S."/>
            <person name="Peters L."/>
            <person name="Kyrpides N."/>
            <person name="Mavromatis K."/>
            <person name="Ivanova N."/>
            <person name="Mikhailova N."/>
            <person name="Held B."/>
            <person name="Detter J.C."/>
            <person name="Tapia R."/>
            <person name="Han C."/>
            <person name="Land M."/>
            <person name="Hauser L."/>
            <person name="Markowitz V."/>
            <person name="Cheng J.-F."/>
            <person name="Hugenholtz P."/>
            <person name="Woyke T."/>
            <person name="Wu D."/>
            <person name="Tindall B."/>
            <person name="Brambilla E."/>
            <person name="Klenk H.-P."/>
            <person name="Eisen J.A."/>
        </authorList>
    </citation>
    <scope>NUCLEOTIDE SEQUENCE [LARGE SCALE GENOMIC DNA]</scope>
    <source>
        <strain evidence="1">DSM 18603</strain>
    </source>
</reference>
<dbReference type="Proteomes" id="UP000002774">
    <property type="component" value="Chromosome"/>
</dbReference>
<dbReference type="OrthoDB" id="9878383at2"/>
<keyword evidence="2" id="KW-1185">Reference proteome</keyword>
<gene>
    <name evidence="1" type="ORF">Mucpa_5903</name>
</gene>
<accession>H1Y9G3</accession>
<protein>
    <submittedName>
        <fullName evidence="1">Uncharacterized protein</fullName>
    </submittedName>
</protein>